<dbReference type="AlphaFoldDB" id="W9GH62"/>
<protein>
    <submittedName>
        <fullName evidence="6">Metallophosphoesterase</fullName>
    </submittedName>
</protein>
<dbReference type="Gene3D" id="3.60.21.10">
    <property type="match status" value="1"/>
</dbReference>
<dbReference type="InterPro" id="IPR029052">
    <property type="entry name" value="Metallo-depent_PP-like"/>
</dbReference>
<proteinExistence type="inferred from homology"/>
<evidence type="ECO:0000256" key="3">
    <source>
        <dbReference type="ARBA" id="ARBA00023004"/>
    </source>
</evidence>
<dbReference type="EMBL" id="AWQS01000235">
    <property type="protein sequence ID" value="EWT04492.1"/>
    <property type="molecule type" value="Genomic_DNA"/>
</dbReference>
<keyword evidence="3" id="KW-0408">Iron</keyword>
<dbReference type="RefSeq" id="WP_034720509.1">
    <property type="nucleotide sequence ID" value="NZ_AWQS01000235.1"/>
</dbReference>
<dbReference type="InterPro" id="IPR050884">
    <property type="entry name" value="CNP_phosphodiesterase-III"/>
</dbReference>
<dbReference type="GO" id="GO:0046872">
    <property type="term" value="F:metal ion binding"/>
    <property type="evidence" value="ECO:0007669"/>
    <property type="project" value="UniProtKB-KW"/>
</dbReference>
<evidence type="ECO:0000313" key="7">
    <source>
        <dbReference type="Proteomes" id="UP000019494"/>
    </source>
</evidence>
<keyword evidence="7" id="KW-1185">Reference proteome</keyword>
<dbReference type="GO" id="GO:0016787">
    <property type="term" value="F:hydrolase activity"/>
    <property type="evidence" value="ECO:0007669"/>
    <property type="project" value="UniProtKB-KW"/>
</dbReference>
<gene>
    <name evidence="6" type="ORF">N864_12380</name>
</gene>
<dbReference type="Pfam" id="PF00149">
    <property type="entry name" value="Metallophos"/>
    <property type="match status" value="1"/>
</dbReference>
<keyword evidence="1" id="KW-0479">Metal-binding</keyword>
<dbReference type="InterPro" id="IPR004843">
    <property type="entry name" value="Calcineurin-like_PHP"/>
</dbReference>
<dbReference type="PATRIC" id="fig|584657.3.peg.3632"/>
<dbReference type="Proteomes" id="UP000019494">
    <property type="component" value="Unassembled WGS sequence"/>
</dbReference>
<dbReference type="OrthoDB" id="5241795at2"/>
<comment type="caution">
    <text evidence="6">The sequence shown here is derived from an EMBL/GenBank/DDBJ whole genome shotgun (WGS) entry which is preliminary data.</text>
</comment>
<dbReference type="PANTHER" id="PTHR42988">
    <property type="entry name" value="PHOSPHOHYDROLASE"/>
    <property type="match status" value="1"/>
</dbReference>
<reference evidence="7" key="1">
    <citation type="submission" date="2013-08" db="EMBL/GenBank/DDBJ databases">
        <title>Intrasporangium oryzae NRRL B-24470.</title>
        <authorList>
            <person name="Liu H."/>
            <person name="Wang G."/>
        </authorList>
    </citation>
    <scope>NUCLEOTIDE SEQUENCE [LARGE SCALE GENOMIC DNA]</scope>
    <source>
        <strain evidence="7">Q5-1</strain>
    </source>
</reference>
<evidence type="ECO:0000313" key="6">
    <source>
        <dbReference type="EMBL" id="EWT04492.1"/>
    </source>
</evidence>
<evidence type="ECO:0000256" key="4">
    <source>
        <dbReference type="ARBA" id="ARBA00025742"/>
    </source>
</evidence>
<comment type="similarity">
    <text evidence="4">Belongs to the cyclic nucleotide phosphodiesterase class-III family.</text>
</comment>
<feature type="domain" description="Calcineurin-like phosphoesterase" evidence="5">
    <location>
        <begin position="14"/>
        <end position="207"/>
    </location>
</feature>
<dbReference type="SUPFAM" id="SSF56300">
    <property type="entry name" value="Metallo-dependent phosphatases"/>
    <property type="match status" value="1"/>
</dbReference>
<evidence type="ECO:0000259" key="5">
    <source>
        <dbReference type="Pfam" id="PF00149"/>
    </source>
</evidence>
<name>W9GH62_9MICO</name>
<dbReference type="PANTHER" id="PTHR42988:SF2">
    <property type="entry name" value="CYCLIC NUCLEOTIDE PHOSPHODIESTERASE CBUA0032-RELATED"/>
    <property type="match status" value="1"/>
</dbReference>
<organism evidence="6 7">
    <name type="scientific">Intrasporangium chromatireducens Q5-1</name>
    <dbReference type="NCBI Taxonomy" id="584657"/>
    <lineage>
        <taxon>Bacteria</taxon>
        <taxon>Bacillati</taxon>
        <taxon>Actinomycetota</taxon>
        <taxon>Actinomycetes</taxon>
        <taxon>Micrococcales</taxon>
        <taxon>Intrasporangiaceae</taxon>
        <taxon>Intrasporangium</taxon>
    </lineage>
</organism>
<keyword evidence="2" id="KW-0378">Hydrolase</keyword>
<evidence type="ECO:0000256" key="1">
    <source>
        <dbReference type="ARBA" id="ARBA00022723"/>
    </source>
</evidence>
<evidence type="ECO:0000256" key="2">
    <source>
        <dbReference type="ARBA" id="ARBA00022801"/>
    </source>
</evidence>
<accession>W9GH62</accession>
<sequence length="300" mass="32904">MVIDGTTRTPTHVLAHLSDPHLLADGTRLHGRIDTESQLRAALRRIESTEQPIDGIVLSGDLTDTADPAAYRLLRDLVEPVAARLDAAVVWTGGNHDERRPLAQALFDLDTETPQDRSVTVRGLRIITLDTALPGYHDGGLDEGQLDWLTRELAESAPHGTIIVMHHPPIVYRSPWMQLLDFRQPQRLRDVLARSDVRAILSGHLHVTTFGTLGITPVFVAGGVSYVDDIGVPRDQLMAIDGPQSWNLIEVHADQVVGTVVPVTEHETWPALSDQVAAYMATVPAAERRAAFARKHTSTP</sequence>